<dbReference type="GO" id="GO:0033743">
    <property type="term" value="F:peptide-methionine (R)-S-oxide reductase activity"/>
    <property type="evidence" value="ECO:0007669"/>
    <property type="project" value="UniProtKB-EC"/>
</dbReference>
<dbReference type="Proteomes" id="UP001472866">
    <property type="component" value="Chromosome 09"/>
</dbReference>
<evidence type="ECO:0000256" key="2">
    <source>
        <dbReference type="ARBA" id="ARBA00012499"/>
    </source>
</evidence>
<feature type="domain" description="MsrB" evidence="6">
    <location>
        <begin position="100"/>
        <end position="228"/>
    </location>
</feature>
<dbReference type="AlphaFoldDB" id="A0AAX4PFG6"/>
<dbReference type="GO" id="GO:0046872">
    <property type="term" value="F:metal ion binding"/>
    <property type="evidence" value="ECO:0007669"/>
    <property type="project" value="UniProtKB-KW"/>
</dbReference>
<protein>
    <recommendedName>
        <fullName evidence="2 5">Peptide-methionine (R)-S-oxide reductase</fullName>
        <ecNumber evidence="2 5">1.8.4.12</ecNumber>
    </recommendedName>
</protein>
<evidence type="ECO:0000259" key="6">
    <source>
        <dbReference type="PROSITE" id="PS51790"/>
    </source>
</evidence>
<comment type="catalytic activity">
    <reaction evidence="4 5">
        <text>L-methionyl-[protein] + [thioredoxin]-disulfide + H2O = L-methionyl-(R)-S-oxide-[protein] + [thioredoxin]-dithiol</text>
        <dbReference type="Rhea" id="RHEA:24164"/>
        <dbReference type="Rhea" id="RHEA-COMP:10698"/>
        <dbReference type="Rhea" id="RHEA-COMP:10700"/>
        <dbReference type="Rhea" id="RHEA-COMP:12313"/>
        <dbReference type="Rhea" id="RHEA-COMP:12314"/>
        <dbReference type="ChEBI" id="CHEBI:15377"/>
        <dbReference type="ChEBI" id="CHEBI:16044"/>
        <dbReference type="ChEBI" id="CHEBI:29950"/>
        <dbReference type="ChEBI" id="CHEBI:45764"/>
        <dbReference type="ChEBI" id="CHEBI:50058"/>
        <dbReference type="EC" id="1.8.4.12"/>
    </reaction>
</comment>
<evidence type="ECO:0000256" key="4">
    <source>
        <dbReference type="ARBA" id="ARBA00048488"/>
    </source>
</evidence>
<proteinExistence type="inferred from homology"/>
<organism evidence="7 8">
    <name type="scientific">Chloropicon roscoffensis</name>
    <dbReference type="NCBI Taxonomy" id="1461544"/>
    <lineage>
        <taxon>Eukaryota</taxon>
        <taxon>Viridiplantae</taxon>
        <taxon>Chlorophyta</taxon>
        <taxon>Chloropicophyceae</taxon>
        <taxon>Chloropicales</taxon>
        <taxon>Chloropicaceae</taxon>
        <taxon>Chloropicon</taxon>
    </lineage>
</organism>
<comment type="similarity">
    <text evidence="1 5">Belongs to the MsrB Met sulfoxide reductase family.</text>
</comment>
<comment type="function">
    <text evidence="5">Catalyzes the reduction of methionine sulfoxide (MetSO) to methionine in proteins. Plays a protective role against oxidative stress by restoring activity to proteins that have been inactivated by methionine oxidation. MSRB family specifically reduces the MetSO R-enantiomer.</text>
</comment>
<evidence type="ECO:0000256" key="3">
    <source>
        <dbReference type="ARBA" id="ARBA00023002"/>
    </source>
</evidence>
<sequence length="237" mass="25164">MRIGTRFLGANRTTRAVSTRASGGADKPSSIGTHTEQVMGRRSVVTRSLASTLFLAALGGYAGFSAMGRTRGSVVATAATTNGKGKSSLGYELKMSQADIDEAVKGLPDLSVRVTMQAGTERAFTGKTVNGYGHDNKEDGVYVSAVSGLPLFDSKAKFDSGTGWPSFWAPIAPDHVREIKDTSIFFMPRVEIVDAKSGAHLGHVFNDGPAPTGLRYCMNAAAMKFVPRSEFEAMSKE</sequence>
<gene>
    <name evidence="7" type="ORF">HKI87_09g60610</name>
</gene>
<dbReference type="InterPro" id="IPR028427">
    <property type="entry name" value="Met_Sox_Rdtase_MsrB"/>
</dbReference>
<evidence type="ECO:0000256" key="1">
    <source>
        <dbReference type="ARBA" id="ARBA00007174"/>
    </source>
</evidence>
<dbReference type="Pfam" id="PF01641">
    <property type="entry name" value="SelR"/>
    <property type="match status" value="1"/>
</dbReference>
<dbReference type="GO" id="GO:0030091">
    <property type="term" value="P:protein repair"/>
    <property type="evidence" value="ECO:0007669"/>
    <property type="project" value="InterPro"/>
</dbReference>
<keyword evidence="5" id="KW-0862">Zinc</keyword>
<dbReference type="PANTHER" id="PTHR10173">
    <property type="entry name" value="METHIONINE SULFOXIDE REDUCTASE"/>
    <property type="match status" value="1"/>
</dbReference>
<dbReference type="PROSITE" id="PS51790">
    <property type="entry name" value="MSRB"/>
    <property type="match status" value="1"/>
</dbReference>
<name>A0AAX4PFG6_9CHLO</name>
<accession>A0AAX4PFG6</accession>
<evidence type="ECO:0000256" key="5">
    <source>
        <dbReference type="RuleBase" id="RU365044"/>
    </source>
</evidence>
<dbReference type="InterPro" id="IPR002579">
    <property type="entry name" value="Met_Sox_Rdtase_MsrB_dom"/>
</dbReference>
<keyword evidence="8" id="KW-1185">Reference proteome</keyword>
<reference evidence="7 8" key="1">
    <citation type="submission" date="2024-03" db="EMBL/GenBank/DDBJ databases">
        <title>Complete genome sequence of the green alga Chloropicon roscoffensis RCC1871.</title>
        <authorList>
            <person name="Lemieux C."/>
            <person name="Pombert J.-F."/>
            <person name="Otis C."/>
            <person name="Turmel M."/>
        </authorList>
    </citation>
    <scope>NUCLEOTIDE SEQUENCE [LARGE SCALE GENOMIC DNA]</scope>
    <source>
        <strain evidence="7 8">RCC1871</strain>
    </source>
</reference>
<dbReference type="EMBL" id="CP151509">
    <property type="protein sequence ID" value="WZN64504.1"/>
    <property type="molecule type" value="Genomic_DNA"/>
</dbReference>
<dbReference type="InterPro" id="IPR011057">
    <property type="entry name" value="Mss4-like_sf"/>
</dbReference>
<dbReference type="NCBIfam" id="TIGR00357">
    <property type="entry name" value="peptide-methionine (R)-S-oxide reductase MsrB"/>
    <property type="match status" value="1"/>
</dbReference>
<keyword evidence="3 5" id="KW-0560">Oxidoreductase</keyword>
<dbReference type="GO" id="GO:0006979">
    <property type="term" value="P:response to oxidative stress"/>
    <property type="evidence" value="ECO:0007669"/>
    <property type="project" value="InterPro"/>
</dbReference>
<evidence type="ECO:0000313" key="7">
    <source>
        <dbReference type="EMBL" id="WZN64504.1"/>
    </source>
</evidence>
<dbReference type="SUPFAM" id="SSF51316">
    <property type="entry name" value="Mss4-like"/>
    <property type="match status" value="1"/>
</dbReference>
<dbReference type="EC" id="1.8.4.12" evidence="2 5"/>
<dbReference type="Gene3D" id="2.170.150.20">
    <property type="entry name" value="Peptide methionine sulfoxide reductase"/>
    <property type="match status" value="1"/>
</dbReference>
<comment type="cofactor">
    <cofactor evidence="5">
        <name>Zn(2+)</name>
        <dbReference type="ChEBI" id="CHEBI:29105"/>
    </cofactor>
    <text evidence="5">Binds 1 zinc ion per subunit.</text>
</comment>
<keyword evidence="5" id="KW-0479">Metal-binding</keyword>
<evidence type="ECO:0000313" key="8">
    <source>
        <dbReference type="Proteomes" id="UP001472866"/>
    </source>
</evidence>
<dbReference type="GO" id="GO:0005737">
    <property type="term" value="C:cytoplasm"/>
    <property type="evidence" value="ECO:0007669"/>
    <property type="project" value="TreeGrafter"/>
</dbReference>
<dbReference type="PANTHER" id="PTHR10173:SF52">
    <property type="entry name" value="METHIONINE-R-SULFOXIDE REDUCTASE B1"/>
    <property type="match status" value="1"/>
</dbReference>